<evidence type="ECO:0000313" key="1">
    <source>
        <dbReference type="EMBL" id="GAV91108.1"/>
    </source>
</evidence>
<dbReference type="Proteomes" id="UP000187406">
    <property type="component" value="Unassembled WGS sequence"/>
</dbReference>
<name>A0A1Q3DFS9_CEPFO</name>
<keyword evidence="2" id="KW-1185">Reference proteome</keyword>
<protein>
    <submittedName>
        <fullName evidence="1">Uncharacterized protein</fullName>
    </submittedName>
</protein>
<dbReference type="AlphaFoldDB" id="A0A1Q3DFS9"/>
<reference evidence="2" key="1">
    <citation type="submission" date="2016-04" db="EMBL/GenBank/DDBJ databases">
        <title>Cephalotus genome sequencing.</title>
        <authorList>
            <person name="Fukushima K."/>
            <person name="Hasebe M."/>
            <person name="Fang X."/>
        </authorList>
    </citation>
    <scope>NUCLEOTIDE SEQUENCE [LARGE SCALE GENOMIC DNA]</scope>
    <source>
        <strain evidence="2">cv. St1</strain>
    </source>
</reference>
<organism evidence="1 2">
    <name type="scientific">Cephalotus follicularis</name>
    <name type="common">Albany pitcher plant</name>
    <dbReference type="NCBI Taxonomy" id="3775"/>
    <lineage>
        <taxon>Eukaryota</taxon>
        <taxon>Viridiplantae</taxon>
        <taxon>Streptophyta</taxon>
        <taxon>Embryophyta</taxon>
        <taxon>Tracheophyta</taxon>
        <taxon>Spermatophyta</taxon>
        <taxon>Magnoliopsida</taxon>
        <taxon>eudicotyledons</taxon>
        <taxon>Gunneridae</taxon>
        <taxon>Pentapetalae</taxon>
        <taxon>rosids</taxon>
        <taxon>fabids</taxon>
        <taxon>Oxalidales</taxon>
        <taxon>Cephalotaceae</taxon>
        <taxon>Cephalotus</taxon>
    </lineage>
</organism>
<dbReference type="EMBL" id="BDDD01006979">
    <property type="protein sequence ID" value="GAV91108.1"/>
    <property type="molecule type" value="Genomic_DNA"/>
</dbReference>
<proteinExistence type="predicted"/>
<gene>
    <name evidence="1" type="ORF">CFOL_v3_34507</name>
</gene>
<dbReference type="InParanoid" id="A0A1Q3DFS9"/>
<accession>A0A1Q3DFS9</accession>
<evidence type="ECO:0000313" key="2">
    <source>
        <dbReference type="Proteomes" id="UP000187406"/>
    </source>
</evidence>
<comment type="caution">
    <text evidence="1">The sequence shown here is derived from an EMBL/GenBank/DDBJ whole genome shotgun (WGS) entry which is preliminary data.</text>
</comment>
<sequence length="31" mass="3733">MFVDLSHQYQFIGQLDRLRQEPGQSIDNFYS</sequence>